<evidence type="ECO:0000313" key="6">
    <source>
        <dbReference type="Proteomes" id="UP000000709"/>
    </source>
</evidence>
<dbReference type="eggNOG" id="KOG2022">
    <property type="taxonomic scope" value="Eukaryota"/>
</dbReference>
<organism evidence="6">
    <name type="scientific">Spathaspora passalidarum (strain NRRL Y-27907 / 11-Y1)</name>
    <dbReference type="NCBI Taxonomy" id="619300"/>
    <lineage>
        <taxon>Eukaryota</taxon>
        <taxon>Fungi</taxon>
        <taxon>Dikarya</taxon>
        <taxon>Ascomycota</taxon>
        <taxon>Saccharomycotina</taxon>
        <taxon>Pichiomycetes</taxon>
        <taxon>Debaryomycetaceae</taxon>
        <taxon>Spathaspora</taxon>
    </lineage>
</organism>
<dbReference type="FunCoup" id="G3AKI4">
    <property type="interactions" value="240"/>
</dbReference>
<evidence type="ECO:0000313" key="5">
    <source>
        <dbReference type="EMBL" id="EGW33589.1"/>
    </source>
</evidence>
<dbReference type="GO" id="GO:0006606">
    <property type="term" value="P:protein import into nucleus"/>
    <property type="evidence" value="ECO:0007669"/>
    <property type="project" value="TreeGrafter"/>
</dbReference>
<reference evidence="5 6" key="1">
    <citation type="journal article" date="2011" name="Proc. Natl. Acad. Sci. U.S.A.">
        <title>Comparative genomics of xylose-fermenting fungi for enhanced biofuel production.</title>
        <authorList>
            <person name="Wohlbach D.J."/>
            <person name="Kuo A."/>
            <person name="Sato T.K."/>
            <person name="Potts K.M."/>
            <person name="Salamov A.A."/>
            <person name="LaButti K.M."/>
            <person name="Sun H."/>
            <person name="Clum A."/>
            <person name="Pangilinan J.L."/>
            <person name="Lindquist E.A."/>
            <person name="Lucas S."/>
            <person name="Lapidus A."/>
            <person name="Jin M."/>
            <person name="Gunawan C."/>
            <person name="Balan V."/>
            <person name="Dale B.E."/>
            <person name="Jeffries T.W."/>
            <person name="Zinkel R."/>
            <person name="Barry K.W."/>
            <person name="Grigoriev I.V."/>
            <person name="Gasch A.P."/>
        </authorList>
    </citation>
    <scope>NUCLEOTIDE SEQUENCE [LARGE SCALE GENOMIC DNA]</scope>
    <source>
        <strain evidence="6">NRRL Y-27907 / 11-Y1</strain>
    </source>
</reference>
<dbReference type="GeneID" id="18875379"/>
<dbReference type="Proteomes" id="UP000000709">
    <property type="component" value="Unassembled WGS sequence"/>
</dbReference>
<dbReference type="InterPro" id="IPR051345">
    <property type="entry name" value="Importin_beta-like_NTR"/>
</dbReference>
<dbReference type="OrthoDB" id="2016913at2759"/>
<keyword evidence="4" id="KW-0539">Nucleus</keyword>
<dbReference type="InParanoid" id="G3AKI4"/>
<dbReference type="HOGENOM" id="CLU_011832_0_0_1"/>
<dbReference type="GO" id="GO:0005634">
    <property type="term" value="C:nucleus"/>
    <property type="evidence" value="ECO:0007669"/>
    <property type="project" value="UniProtKB-SubCell"/>
</dbReference>
<evidence type="ECO:0000256" key="1">
    <source>
        <dbReference type="ARBA" id="ARBA00004123"/>
    </source>
</evidence>
<keyword evidence="6" id="KW-1185">Reference proteome</keyword>
<gene>
    <name evidence="5" type="ORF">SPAPADRAFT_71412</name>
</gene>
<protein>
    <recommendedName>
        <fullName evidence="7">Importin N-terminal domain-containing protein</fullName>
    </recommendedName>
</protein>
<sequence length="1015" mass="117283">MSSELDIRNVLEDIDTLYSSHDSSKIASVQDRLQTYQRSDEGYLLGTELLKNGSRNVKYFGALTLTVYFNNHDLPDVDSPFNAVIYNVLTLVHEGYDENLFIIRKLLSNLSLLYIKNFATFTQDPLYKLLAMMLGREQPVNDLIRGLQSKNEVELVLLFLSILVEDIIKQSTNLPELHNTIHSTLFEHYKLIYQYLSTIESLPYSTKLLSLDCITSLVVYIATAEGNSTQRYSHEDMDIFLLYVLKYLQDELNIENMEIYNKSFTVLAEFLENIPRLVNTFKQHISELLFNETKFGMKFVDLIFTNNEFAELYSSEIENFVNLVIAYLSINLVYISRNILNDSISNILKVVIKLSDFPGVPIEDEKVSEQLIPFWQDLADTFIDDADAISDIIFDKDTLDRFNNQKIAIFSEISQIYFKKAQITSASPAKEFFQYRTQIAELFILFYSLINTPIYSTLCDIVQSNLLIIKTNPEAMNDLETGLYLIFKITDDLRFYDDEFAMNTLVPLINGFFSQGLIESIESIPNYHNHQISVTLLNLLSCLHFFFKSDTGSTYLPSTFNFLFSMILSENTNPKLSLISSRTILKICQDSKDKLVSFLPNLELILIEMLKNPRFDNLIRERLTNSYISIAQSIKDPIDIGNKIYQILLQITEQYNVVVNTPNSLLTDIEIDQYDKYLEEYTTSLLSCVYEIGKAMVIPEELEDYLTPEQIGQYNAYWNEDPLSIKSMILTTLNQFSLQFDPLVQKTIITEKCCNILKCGLSEPINGPFKFNYSVIFEYLIAKIKKCNLQSIPYIYKLVETVVVTNKKELTSADIETILIPTFSDMYQVLESDVDLIKSSIEMFSTILETTPGLILTSQLFQDKVLNYALIGLKNYHETFIIKAVVKFWTNFVTLKRGSQQDQQIKNYLFIELQIDGIPLGYQLVSSLMVGFINAPRSALEYYYPLFRNLIGKFPMELKNWVLYFLENNSNNGKVELTNTEIQQFVSRLMVTRGQRVANDLLRDYWLKVNKLIDY</sequence>
<dbReference type="PANTHER" id="PTHR12363">
    <property type="entry name" value="TRANSPORTIN 3 AND IMPORTIN 13"/>
    <property type="match status" value="1"/>
</dbReference>
<dbReference type="GO" id="GO:0005737">
    <property type="term" value="C:cytoplasm"/>
    <property type="evidence" value="ECO:0007669"/>
    <property type="project" value="TreeGrafter"/>
</dbReference>
<dbReference type="RefSeq" id="XP_007375104.1">
    <property type="nucleotide sequence ID" value="XM_007375042.1"/>
</dbReference>
<dbReference type="PANTHER" id="PTHR12363:SF33">
    <property type="entry name" value="IMPORTIN-13"/>
    <property type="match status" value="1"/>
</dbReference>
<evidence type="ECO:0000256" key="3">
    <source>
        <dbReference type="ARBA" id="ARBA00022448"/>
    </source>
</evidence>
<evidence type="ECO:0000256" key="2">
    <source>
        <dbReference type="ARBA" id="ARBA00007991"/>
    </source>
</evidence>
<comment type="subcellular location">
    <subcellularLocation>
        <location evidence="1">Nucleus</location>
    </subcellularLocation>
</comment>
<proteinExistence type="inferred from homology"/>
<evidence type="ECO:0000256" key="4">
    <source>
        <dbReference type="ARBA" id="ARBA00023242"/>
    </source>
</evidence>
<dbReference type="InterPro" id="IPR016024">
    <property type="entry name" value="ARM-type_fold"/>
</dbReference>
<dbReference type="SUPFAM" id="SSF48371">
    <property type="entry name" value="ARM repeat"/>
    <property type="match status" value="1"/>
</dbReference>
<accession>G3AKI4</accession>
<dbReference type="Gene3D" id="1.25.10.10">
    <property type="entry name" value="Leucine-rich Repeat Variant"/>
    <property type="match status" value="1"/>
</dbReference>
<evidence type="ECO:0008006" key="7">
    <source>
        <dbReference type="Google" id="ProtNLM"/>
    </source>
</evidence>
<dbReference type="AlphaFoldDB" id="G3AKI4"/>
<dbReference type="InterPro" id="IPR011989">
    <property type="entry name" value="ARM-like"/>
</dbReference>
<dbReference type="OMA" id="WMLQYMN"/>
<comment type="similarity">
    <text evidence="2">Belongs to the importin beta family.</text>
</comment>
<dbReference type="KEGG" id="spaa:SPAPADRAFT_71412"/>
<dbReference type="EMBL" id="GL996501">
    <property type="protein sequence ID" value="EGW33589.1"/>
    <property type="molecule type" value="Genomic_DNA"/>
</dbReference>
<name>G3AKI4_SPAPN</name>
<keyword evidence="3" id="KW-0813">Transport</keyword>
<dbReference type="STRING" id="619300.G3AKI4"/>